<gene>
    <name evidence="3" type="ORF">B0H63DRAFT_183692</name>
</gene>
<organism evidence="3 4">
    <name type="scientific">Podospora didyma</name>
    <dbReference type="NCBI Taxonomy" id="330526"/>
    <lineage>
        <taxon>Eukaryota</taxon>
        <taxon>Fungi</taxon>
        <taxon>Dikarya</taxon>
        <taxon>Ascomycota</taxon>
        <taxon>Pezizomycotina</taxon>
        <taxon>Sordariomycetes</taxon>
        <taxon>Sordariomycetidae</taxon>
        <taxon>Sordariales</taxon>
        <taxon>Podosporaceae</taxon>
        <taxon>Podospora</taxon>
    </lineage>
</organism>
<dbReference type="InterPro" id="IPR015915">
    <property type="entry name" value="Kelch-typ_b-propeller"/>
</dbReference>
<dbReference type="EMBL" id="JAULSW010000004">
    <property type="protein sequence ID" value="KAK3385514.1"/>
    <property type="molecule type" value="Genomic_DNA"/>
</dbReference>
<reference evidence="3" key="2">
    <citation type="submission" date="2023-06" db="EMBL/GenBank/DDBJ databases">
        <authorList>
            <consortium name="Lawrence Berkeley National Laboratory"/>
            <person name="Haridas S."/>
            <person name="Hensen N."/>
            <person name="Bonometti L."/>
            <person name="Westerberg I."/>
            <person name="Brannstrom I.O."/>
            <person name="Guillou S."/>
            <person name="Cros-Aarteil S."/>
            <person name="Calhoun S."/>
            <person name="Kuo A."/>
            <person name="Mondo S."/>
            <person name="Pangilinan J."/>
            <person name="Riley R."/>
            <person name="LaButti K."/>
            <person name="Andreopoulos B."/>
            <person name="Lipzen A."/>
            <person name="Chen C."/>
            <person name="Yanf M."/>
            <person name="Daum C."/>
            <person name="Ng V."/>
            <person name="Clum A."/>
            <person name="Steindorff A."/>
            <person name="Ohm R."/>
            <person name="Martin F."/>
            <person name="Silar P."/>
            <person name="Natvig D."/>
            <person name="Lalanne C."/>
            <person name="Gautier V."/>
            <person name="Ament-velasquez S.L."/>
            <person name="Kruys A."/>
            <person name="Hutchinson M.I."/>
            <person name="Powell A.J."/>
            <person name="Barry K."/>
            <person name="Miller A.N."/>
            <person name="Grigoriev I.V."/>
            <person name="Debuchy R."/>
            <person name="Gladieux P."/>
            <person name="Thoren M.H."/>
            <person name="Johannesson H."/>
        </authorList>
    </citation>
    <scope>NUCLEOTIDE SEQUENCE</scope>
    <source>
        <strain evidence="3">CBS 232.78</strain>
    </source>
</reference>
<keyword evidence="1" id="KW-0677">Repeat</keyword>
<dbReference type="Gene3D" id="2.120.10.80">
    <property type="entry name" value="Kelch-type beta propeller"/>
    <property type="match status" value="2"/>
</dbReference>
<dbReference type="Pfam" id="PF24681">
    <property type="entry name" value="Kelch_KLHDC2_KLHL20_DRC7"/>
    <property type="match status" value="1"/>
</dbReference>
<dbReference type="AlphaFoldDB" id="A0AAE0NQ57"/>
<proteinExistence type="predicted"/>
<reference evidence="3" key="1">
    <citation type="journal article" date="2023" name="Mol. Phylogenet. Evol.">
        <title>Genome-scale phylogeny and comparative genomics of the fungal order Sordariales.</title>
        <authorList>
            <person name="Hensen N."/>
            <person name="Bonometti L."/>
            <person name="Westerberg I."/>
            <person name="Brannstrom I.O."/>
            <person name="Guillou S."/>
            <person name="Cros-Aarteil S."/>
            <person name="Calhoun S."/>
            <person name="Haridas S."/>
            <person name="Kuo A."/>
            <person name="Mondo S."/>
            <person name="Pangilinan J."/>
            <person name="Riley R."/>
            <person name="LaButti K."/>
            <person name="Andreopoulos B."/>
            <person name="Lipzen A."/>
            <person name="Chen C."/>
            <person name="Yan M."/>
            <person name="Daum C."/>
            <person name="Ng V."/>
            <person name="Clum A."/>
            <person name="Steindorff A."/>
            <person name="Ohm R.A."/>
            <person name="Martin F."/>
            <person name="Silar P."/>
            <person name="Natvig D.O."/>
            <person name="Lalanne C."/>
            <person name="Gautier V."/>
            <person name="Ament-Velasquez S.L."/>
            <person name="Kruys A."/>
            <person name="Hutchinson M.I."/>
            <person name="Powell A.J."/>
            <person name="Barry K."/>
            <person name="Miller A.N."/>
            <person name="Grigoriev I.V."/>
            <person name="Debuchy R."/>
            <person name="Gladieux P."/>
            <person name="Hiltunen Thoren M."/>
            <person name="Johannesson H."/>
        </authorList>
    </citation>
    <scope>NUCLEOTIDE SEQUENCE</scope>
    <source>
        <strain evidence="3">CBS 232.78</strain>
    </source>
</reference>
<accession>A0AAE0NQ57</accession>
<name>A0AAE0NQ57_9PEZI</name>
<comment type="caution">
    <text evidence="3">The sequence shown here is derived from an EMBL/GenBank/DDBJ whole genome shotgun (WGS) entry which is preliminary data.</text>
</comment>
<dbReference type="GO" id="GO:0019760">
    <property type="term" value="P:glucosinolate metabolic process"/>
    <property type="evidence" value="ECO:0007669"/>
    <property type="project" value="UniProtKB-ARBA"/>
</dbReference>
<dbReference type="Proteomes" id="UP001285441">
    <property type="component" value="Unassembled WGS sequence"/>
</dbReference>
<dbReference type="PANTHER" id="PTHR47435">
    <property type="entry name" value="KELCH REPEAT PROTEIN (AFU_ORTHOLOGUE AFUA_5G12780)"/>
    <property type="match status" value="1"/>
</dbReference>
<dbReference type="PANTHER" id="PTHR47435:SF10">
    <property type="entry name" value="TIP ELONGATION ABERRANT PROTEIN 3"/>
    <property type="match status" value="1"/>
</dbReference>
<keyword evidence="2" id="KW-0408">Iron</keyword>
<evidence type="ECO:0000313" key="4">
    <source>
        <dbReference type="Proteomes" id="UP001285441"/>
    </source>
</evidence>
<evidence type="ECO:0000313" key="3">
    <source>
        <dbReference type="EMBL" id="KAK3385514.1"/>
    </source>
</evidence>
<dbReference type="SUPFAM" id="SSF117281">
    <property type="entry name" value="Kelch motif"/>
    <property type="match status" value="1"/>
</dbReference>
<evidence type="ECO:0000256" key="2">
    <source>
        <dbReference type="ARBA" id="ARBA00023004"/>
    </source>
</evidence>
<keyword evidence="4" id="KW-1185">Reference proteome</keyword>
<protein>
    <submittedName>
        <fullName evidence="3">Uncharacterized protein</fullName>
    </submittedName>
</protein>
<sequence>MAEAVAGAIAAEQIVATLAEAAAAVAVAQPTQPPKVSLTQLAKPSGEDAKDEGLMLARSGHTATVIGNTAWIFGGEGPDGFFCPADMIAVSLPAAEKTTSAADASTPSTATTYTRHDVTGIKPTRRTQHAACSRADRYIIIHGGKNMDGEAIFEDEVWMFDTVNLKWIVIPSATQIGTIMEARYGHHIFVDPKQDLLILHGGHPNREIVWDGEAGWYDYRKKTKDAADGSSGSSSSEYPVFKAINTVAETWMFDLEARAWTQLPPSPASGPPVAAALVDSTLYSINYETNIGGKIHWLYLHQSATERERPDALVWHTAAFPANPFHPGPRPRKDAALLPLKTGMGRQYLVFMFGCSPAGYKEPEGFMADIWALQLPSTGVSAAAAKDAIRDKLPGMESGKLTWSEVEVIPTEQIGTGGKAHPGGRCFFGADSCYDGKGIVMLGGLNRWSEKEADGWILRLAYGYSDDNRFE</sequence>
<evidence type="ECO:0000256" key="1">
    <source>
        <dbReference type="ARBA" id="ARBA00022737"/>
    </source>
</evidence>